<accession>I1XJG8</accession>
<dbReference type="AlphaFoldDB" id="I1XJG8"/>
<evidence type="ECO:0000313" key="1">
    <source>
        <dbReference type="EMBL" id="AFI84537.1"/>
    </source>
</evidence>
<keyword evidence="2" id="KW-1185">Reference proteome</keyword>
<protein>
    <submittedName>
        <fullName evidence="1">Uncharacterized protein</fullName>
    </submittedName>
</protein>
<dbReference type="STRING" id="754476.Q7A_1715"/>
<organism evidence="1 2">
    <name type="scientific">Methylophaga nitratireducenticrescens</name>
    <dbReference type="NCBI Taxonomy" id="754476"/>
    <lineage>
        <taxon>Bacteria</taxon>
        <taxon>Pseudomonadati</taxon>
        <taxon>Pseudomonadota</taxon>
        <taxon>Gammaproteobacteria</taxon>
        <taxon>Thiotrichales</taxon>
        <taxon>Piscirickettsiaceae</taxon>
        <taxon>Methylophaga</taxon>
    </lineage>
</organism>
<dbReference type="KEGG" id="mej:Q7A_1715"/>
<dbReference type="Pfam" id="PF11736">
    <property type="entry name" value="DUF3299"/>
    <property type="match status" value="1"/>
</dbReference>
<proteinExistence type="predicted"/>
<dbReference type="EMBL" id="CP003390">
    <property type="protein sequence ID" value="AFI84537.1"/>
    <property type="molecule type" value="Genomic_DNA"/>
</dbReference>
<dbReference type="RefSeq" id="WP_014706909.1">
    <property type="nucleotide sequence ID" value="NC_017857.3"/>
</dbReference>
<dbReference type="OrthoDB" id="9784998at2"/>
<gene>
    <name evidence="1" type="ordered locus">Q7A_1715</name>
</gene>
<dbReference type="eggNOG" id="COG3495">
    <property type="taxonomic scope" value="Bacteria"/>
</dbReference>
<dbReference type="Proteomes" id="UP000009144">
    <property type="component" value="Chromosome"/>
</dbReference>
<evidence type="ECO:0000313" key="2">
    <source>
        <dbReference type="Proteomes" id="UP000009144"/>
    </source>
</evidence>
<dbReference type="PATRIC" id="fig|754476.3.peg.1694"/>
<name>I1XJG8_METNJ</name>
<dbReference type="Gene3D" id="2.40.50.870">
    <property type="entry name" value="Protein of unknown function (DUF3299)"/>
    <property type="match status" value="1"/>
</dbReference>
<dbReference type="HOGENOM" id="CLU_099457_1_0_6"/>
<reference evidence="1 2" key="2">
    <citation type="journal article" date="2013" name="Int. J. Syst. Evol. Microbiol.">
        <title>Methylophaga nitratireducenticrescens sp. nov. and Methylophaga frappieri sp. nov., isolated from the biofilm of the methanol-fed denitrification system treating the seawater at the Montreal Biodome.</title>
        <authorList>
            <person name="Villeneuve C."/>
            <person name="Martineau C."/>
            <person name="Mauffrey F."/>
            <person name="Villemur R."/>
        </authorList>
    </citation>
    <scope>NUCLEOTIDE SEQUENCE [LARGE SCALE GENOMIC DNA]</scope>
    <source>
        <strain evidence="1 2">JAM1</strain>
    </source>
</reference>
<reference evidence="1 2" key="1">
    <citation type="journal article" date="2012" name="J. Bacteriol.">
        <title>Complete genome sequences of Methylophaga sp. strain JAM1 and Methylophaga sp. strain JAM7.</title>
        <authorList>
            <person name="Villeneuve C."/>
            <person name="Martineau C."/>
            <person name="Mauffrey F."/>
            <person name="Villemur R."/>
        </authorList>
    </citation>
    <scope>NUCLEOTIDE SEQUENCE [LARGE SCALE GENOMIC DNA]</scope>
    <source>
        <strain evidence="1 2">JAM1</strain>
    </source>
</reference>
<sequence length="192" mass="21792">MTQLASAKFWVPLLLITCLTMTQPLLADENYELIDWVDLMPDDDLEALMNPPEYLDEIEDGSMEDQISSQLLGALENSADDRYQQALTSAKVKPEYDQRPIRLPGFIVPVEMNEEQLVTEFFLVPFFGACIHYPPPPPNQIIYVTSKEGVAQQNLYDPYWVEGTLTTTITENEVAVSAYSMAADNIELYEEE</sequence>
<dbReference type="InterPro" id="IPR021727">
    <property type="entry name" value="DUF3299"/>
</dbReference>